<dbReference type="SUPFAM" id="SSF51338">
    <property type="entry name" value="Composite domain of metallo-dependent hydrolases"/>
    <property type="match status" value="1"/>
</dbReference>
<dbReference type="PANTHER" id="PTHR43794">
    <property type="entry name" value="AMINOHYDROLASE SSNA-RELATED"/>
    <property type="match status" value="1"/>
</dbReference>
<dbReference type="InterPro" id="IPR006680">
    <property type="entry name" value="Amidohydro-rel"/>
</dbReference>
<gene>
    <name evidence="3" type="ORF">APZ16_02565</name>
</gene>
<dbReference type="Pfam" id="PF01979">
    <property type="entry name" value="Amidohydro_1"/>
    <property type="match status" value="1"/>
</dbReference>
<dbReference type="EMBL" id="LQMQ01000022">
    <property type="protein sequence ID" value="KUO41401.1"/>
    <property type="molecule type" value="Genomic_DNA"/>
</dbReference>
<dbReference type="AlphaFoldDB" id="A0A147JY14"/>
<comment type="caution">
    <text evidence="3">The sequence shown here is derived from an EMBL/GenBank/DDBJ whole genome shotgun (WGS) entry which is preliminary data.</text>
</comment>
<dbReference type="InterPro" id="IPR050287">
    <property type="entry name" value="MTA/SAH_deaminase"/>
</dbReference>
<feature type="domain" description="Amidohydrolase-related" evidence="2">
    <location>
        <begin position="59"/>
        <end position="420"/>
    </location>
</feature>
<accession>A0A147JY14</accession>
<evidence type="ECO:0000313" key="4">
    <source>
        <dbReference type="Proteomes" id="UP000074294"/>
    </source>
</evidence>
<dbReference type="CDD" id="cd01298">
    <property type="entry name" value="ATZ_TRZ_like"/>
    <property type="match status" value="1"/>
</dbReference>
<dbReference type="STRING" id="1776334.APZ16_02565"/>
<dbReference type="SUPFAM" id="SSF51556">
    <property type="entry name" value="Metallo-dependent hydrolases"/>
    <property type="match status" value="1"/>
</dbReference>
<dbReference type="PANTHER" id="PTHR43794:SF11">
    <property type="entry name" value="AMIDOHYDROLASE-RELATED DOMAIN-CONTAINING PROTEIN"/>
    <property type="match status" value="1"/>
</dbReference>
<reference evidence="3 4" key="1">
    <citation type="journal article" date="2016" name="Nat. Microbiol.">
        <title>Genomic inference of the metabolism of cosmopolitan subsurface Archaea, Hadesarchaea.</title>
        <authorList>
            <person name="Baker B.J."/>
            <person name="Saw J.H."/>
            <person name="Lind A.E."/>
            <person name="Lazar C.S."/>
            <person name="Hinrichs K.-U."/>
            <person name="Teske A.P."/>
            <person name="Ettema T.J."/>
        </authorList>
    </citation>
    <scope>NUCLEOTIDE SEQUENCE [LARGE SCALE GENOMIC DNA]</scope>
</reference>
<proteinExistence type="predicted"/>
<evidence type="ECO:0000313" key="3">
    <source>
        <dbReference type="EMBL" id="KUO41401.1"/>
    </source>
</evidence>
<sequence length="463" mass="51326">MADFIIENGFLVTMDGSNRVIEDGAVVVEGNKILAVGKTSEIKKKHKAKERINAKGKAILPGFVTPHNHMYNSLTRYMDIPLEPEVAADFGSLLTRWWWPKIEDTCTKQDVYTGVLLAAAEMLKNGITCTADLQEGQNLLPGALDLAGRACDETGIRAFLSFETTDRVSLAKGKQGLRENENFIKKRNYRKDSRVQGMMGVHTCFSCTPETLMKAREIANRHRCGIQIHIAQSTYEVEMIKRKYKVGGSVEFLDSLGFLGPDVDAAHGIYISKKELEIWQRNDVGLSFNIKSNAFYANGLAPAAELLRRNCKVGLGIDGVNIYDMFELMTFSMAMLRLYYLDGGMLPASQALYLATMGGAKVLGKDREIGSLEAGKKADIIIVDFSGKAKLTPAQNKLDVLAFSCRGPDVDTVMVDGKIIVSNKEILTVDEERLIERAKIQAARYQERAIKTPINPVWKLPTC</sequence>
<name>A0A147JY14_HADYE</name>
<organism evidence="3 4">
    <name type="scientific">Hadarchaeum yellowstonense</name>
    <dbReference type="NCBI Taxonomy" id="1776334"/>
    <lineage>
        <taxon>Archaea</taxon>
        <taxon>Methanobacteriati</taxon>
        <taxon>Candidatus Hadarchaeota</taxon>
        <taxon>Candidatus Hadarchaeia</taxon>
        <taxon>Candidatus Hadarchaeales</taxon>
        <taxon>Candidatus Hadarchaeaceae</taxon>
        <taxon>Candidatus Hadarchaeum</taxon>
    </lineage>
</organism>
<dbReference type="Proteomes" id="UP000074294">
    <property type="component" value="Unassembled WGS sequence"/>
</dbReference>
<dbReference type="Gene3D" id="2.30.40.10">
    <property type="entry name" value="Urease, subunit C, domain 1"/>
    <property type="match status" value="1"/>
</dbReference>
<dbReference type="InterPro" id="IPR032466">
    <property type="entry name" value="Metal_Hydrolase"/>
</dbReference>
<dbReference type="GO" id="GO:0016810">
    <property type="term" value="F:hydrolase activity, acting on carbon-nitrogen (but not peptide) bonds"/>
    <property type="evidence" value="ECO:0007669"/>
    <property type="project" value="InterPro"/>
</dbReference>
<evidence type="ECO:0000256" key="1">
    <source>
        <dbReference type="ARBA" id="ARBA00022801"/>
    </source>
</evidence>
<protein>
    <recommendedName>
        <fullName evidence="2">Amidohydrolase-related domain-containing protein</fullName>
    </recommendedName>
</protein>
<dbReference type="InterPro" id="IPR011059">
    <property type="entry name" value="Metal-dep_hydrolase_composite"/>
</dbReference>
<dbReference type="Gene3D" id="3.20.20.140">
    <property type="entry name" value="Metal-dependent hydrolases"/>
    <property type="match status" value="1"/>
</dbReference>
<evidence type="ECO:0000259" key="2">
    <source>
        <dbReference type="Pfam" id="PF01979"/>
    </source>
</evidence>
<keyword evidence="1" id="KW-0378">Hydrolase</keyword>